<accession>A0ABS2VMX9</accession>
<dbReference type="RefSeq" id="WP_205382636.1">
    <property type="nucleotide sequence ID" value="NZ_JAFFZS010000005.1"/>
</dbReference>
<dbReference type="EMBL" id="JAFFZS010000005">
    <property type="protein sequence ID" value="MBN0044420.1"/>
    <property type="molecule type" value="Genomic_DNA"/>
</dbReference>
<proteinExistence type="predicted"/>
<name>A0ABS2VMX9_STRAS</name>
<dbReference type="Proteomes" id="UP000788262">
    <property type="component" value="Unassembled WGS sequence"/>
</dbReference>
<keyword evidence="3" id="KW-1185">Reference proteome</keyword>
<evidence type="ECO:0008006" key="4">
    <source>
        <dbReference type="Google" id="ProtNLM"/>
    </source>
</evidence>
<feature type="transmembrane region" description="Helical" evidence="1">
    <location>
        <begin position="94"/>
        <end position="116"/>
    </location>
</feature>
<feature type="transmembrane region" description="Helical" evidence="1">
    <location>
        <begin position="128"/>
        <end position="146"/>
    </location>
</feature>
<feature type="transmembrane region" description="Helical" evidence="1">
    <location>
        <begin position="201"/>
        <end position="223"/>
    </location>
</feature>
<keyword evidence="1" id="KW-1133">Transmembrane helix</keyword>
<comment type="caution">
    <text evidence="2">The sequence shown here is derived from an EMBL/GenBank/DDBJ whole genome shotgun (WGS) entry which is preliminary data.</text>
</comment>
<keyword evidence="1" id="KW-0472">Membrane</keyword>
<feature type="transmembrane region" description="Helical" evidence="1">
    <location>
        <begin position="235"/>
        <end position="257"/>
    </location>
</feature>
<feature type="transmembrane region" description="Helical" evidence="1">
    <location>
        <begin position="153"/>
        <end position="171"/>
    </location>
</feature>
<gene>
    <name evidence="2" type="ORF">JS756_09900</name>
</gene>
<feature type="transmembrane region" description="Helical" evidence="1">
    <location>
        <begin position="12"/>
        <end position="31"/>
    </location>
</feature>
<reference evidence="2 3" key="1">
    <citation type="submission" date="2021-02" db="EMBL/GenBank/DDBJ databases">
        <title>Whole genome sequencing of Streptomyces actuosus VRA1.</title>
        <authorList>
            <person name="Sen G."/>
            <person name="Sen A."/>
        </authorList>
    </citation>
    <scope>NUCLEOTIDE SEQUENCE [LARGE SCALE GENOMIC DNA]</scope>
    <source>
        <strain evidence="2 3">VRA1</strain>
    </source>
</reference>
<sequence>MNLRARLRTTSAVWTAPVWVGIVVFYFFHALHLEDPYEEVVGGPLWAPDQVAQSLFYFYPFAYALTCGLAVWEGGRLRRDGVWDLAPGRSRNRVAAHTLAPVVAAGWLILGLPVAMRLIETRLLPTPAALAPLLLGMGLVVAWAVIGCALGHLTPRLISAPLSAVVVYYLIVETGQVEPVWLRHVSGAPDTVPDFGEQYKALTLLVPFLFTASAAASLAVWWLPATRAVQRRVRSATGIGAVVVMVLCAHAASGWGYGDGPISAGHAAARCTGTAPRVCVAETGGAGDRLEQVRNEIVRSLGALRQAGVNVTMPETVSDNLLNGRRKKASTRSTWWLPLSQQAGKNGPGMIAVRYGVLLSSVRFPCAFPTSFEDGRSAAWVVNHDAALLWAATVVDADEPYVAWRRGEYGGTFQNPDQVLAKVEQRARDARKLPAAQQTAWFHAEQAKACRLVQEATR</sequence>
<feature type="transmembrane region" description="Helical" evidence="1">
    <location>
        <begin position="51"/>
        <end position="73"/>
    </location>
</feature>
<evidence type="ECO:0000313" key="3">
    <source>
        <dbReference type="Proteomes" id="UP000788262"/>
    </source>
</evidence>
<organism evidence="2 3">
    <name type="scientific">Streptomyces actuosus</name>
    <dbReference type="NCBI Taxonomy" id="1885"/>
    <lineage>
        <taxon>Bacteria</taxon>
        <taxon>Bacillati</taxon>
        <taxon>Actinomycetota</taxon>
        <taxon>Actinomycetes</taxon>
        <taxon>Kitasatosporales</taxon>
        <taxon>Streptomycetaceae</taxon>
        <taxon>Streptomyces</taxon>
    </lineage>
</organism>
<protein>
    <recommendedName>
        <fullName evidence="4">ABC transporter permease</fullName>
    </recommendedName>
</protein>
<keyword evidence="1" id="KW-0812">Transmembrane</keyword>
<evidence type="ECO:0000313" key="2">
    <source>
        <dbReference type="EMBL" id="MBN0044420.1"/>
    </source>
</evidence>
<evidence type="ECO:0000256" key="1">
    <source>
        <dbReference type="SAM" id="Phobius"/>
    </source>
</evidence>